<dbReference type="InterPro" id="IPR052982">
    <property type="entry name" value="SRP1/TIP1-like"/>
</dbReference>
<evidence type="ECO:0000259" key="4">
    <source>
        <dbReference type="Pfam" id="PF10342"/>
    </source>
</evidence>
<evidence type="ECO:0000256" key="1">
    <source>
        <dbReference type="ARBA" id="ARBA00022729"/>
    </source>
</evidence>
<evidence type="ECO:0000256" key="2">
    <source>
        <dbReference type="SAM" id="MobiDB-lite"/>
    </source>
</evidence>
<organism evidence="5">
    <name type="scientific">Absidia glauca</name>
    <name type="common">Pin mould</name>
    <dbReference type="NCBI Taxonomy" id="4829"/>
    <lineage>
        <taxon>Eukaryota</taxon>
        <taxon>Fungi</taxon>
        <taxon>Fungi incertae sedis</taxon>
        <taxon>Mucoromycota</taxon>
        <taxon>Mucoromycotina</taxon>
        <taxon>Mucoromycetes</taxon>
        <taxon>Mucorales</taxon>
        <taxon>Cunninghamellaceae</taxon>
        <taxon>Absidia</taxon>
    </lineage>
</organism>
<dbReference type="Pfam" id="PF10342">
    <property type="entry name" value="Kre9_KNH"/>
    <property type="match status" value="1"/>
</dbReference>
<accession>A0A163JTE1</accession>
<dbReference type="InParanoid" id="A0A163JTE1"/>
<feature type="chain" id="PRO_5007843498" description="Yeast cell wall synthesis Kre9/Knh1-like N-terminal domain-containing protein" evidence="3">
    <location>
        <begin position="18"/>
        <end position="212"/>
    </location>
</feature>
<dbReference type="PANTHER" id="PTHR40633">
    <property type="entry name" value="MATRIX PROTEIN, PUTATIVE (AFU_ORTHOLOGUE AFUA_8G05410)-RELATED"/>
    <property type="match status" value="1"/>
</dbReference>
<dbReference type="OMA" id="TITWINP"/>
<proteinExistence type="predicted"/>
<sequence length="212" mass="20164">MFKSILVAVAAAALVSAQSIVSVTSPLANNVYTAGSDAIITWINPTVDTISQIVLSNGPSTALQPVMTIATNVNAKDMKYTWSIPSTIAAGSDYAFVFGTSPDLAYTGQFTIKAAGASSSASGSSSAASSSAASSSSAAPSSSSSASSSSASSSAAPSSSAVSSPVSSKAAASSSAASSSAASSTPTSAAGQVAPLAVSAMAVVGAAAIALM</sequence>
<reference evidence="5" key="1">
    <citation type="submission" date="2016-04" db="EMBL/GenBank/DDBJ databases">
        <authorList>
            <person name="Evans L.H."/>
            <person name="Alamgir A."/>
            <person name="Owens N."/>
            <person name="Weber N.D."/>
            <person name="Virtaneva K."/>
            <person name="Barbian K."/>
            <person name="Babar A."/>
            <person name="Rosenke K."/>
        </authorList>
    </citation>
    <scope>NUCLEOTIDE SEQUENCE [LARGE SCALE GENOMIC DNA]</scope>
    <source>
        <strain evidence="5">CBS 101.48</strain>
    </source>
</reference>
<gene>
    <name evidence="5" type="primary">ABSGL_10542.1 scaffold 12026</name>
</gene>
<keyword evidence="6" id="KW-1185">Reference proteome</keyword>
<name>A0A163JTE1_ABSGL</name>
<evidence type="ECO:0000313" key="5">
    <source>
        <dbReference type="EMBL" id="SAM04676.1"/>
    </source>
</evidence>
<dbReference type="InterPro" id="IPR018466">
    <property type="entry name" value="Kre9/Knh1-like_N"/>
</dbReference>
<feature type="domain" description="Yeast cell wall synthesis Kre9/Knh1-like N-terminal" evidence="4">
    <location>
        <begin position="25"/>
        <end position="112"/>
    </location>
</feature>
<dbReference type="PANTHER" id="PTHR40633:SF1">
    <property type="entry name" value="GPI ANCHORED SERINE-THREONINE RICH PROTEIN (AFU_ORTHOLOGUE AFUA_1G03630)"/>
    <property type="match status" value="1"/>
</dbReference>
<dbReference type="Proteomes" id="UP000078561">
    <property type="component" value="Unassembled WGS sequence"/>
</dbReference>
<dbReference type="EMBL" id="LT554414">
    <property type="protein sequence ID" value="SAM04676.1"/>
    <property type="molecule type" value="Genomic_DNA"/>
</dbReference>
<feature type="region of interest" description="Disordered" evidence="2">
    <location>
        <begin position="135"/>
        <end position="165"/>
    </location>
</feature>
<dbReference type="AlphaFoldDB" id="A0A163JTE1"/>
<feature type="signal peptide" evidence="3">
    <location>
        <begin position="1"/>
        <end position="17"/>
    </location>
</feature>
<keyword evidence="1 3" id="KW-0732">Signal</keyword>
<dbReference type="STRING" id="4829.A0A163JTE1"/>
<dbReference type="OrthoDB" id="2260257at2759"/>
<evidence type="ECO:0000256" key="3">
    <source>
        <dbReference type="SAM" id="SignalP"/>
    </source>
</evidence>
<evidence type="ECO:0000313" key="6">
    <source>
        <dbReference type="Proteomes" id="UP000078561"/>
    </source>
</evidence>
<protein>
    <recommendedName>
        <fullName evidence="4">Yeast cell wall synthesis Kre9/Knh1-like N-terminal domain-containing protein</fullName>
    </recommendedName>
</protein>